<evidence type="ECO:0000256" key="6">
    <source>
        <dbReference type="ARBA" id="ARBA00022801"/>
    </source>
</evidence>
<dbReference type="GO" id="GO:0006508">
    <property type="term" value="P:proteolysis"/>
    <property type="evidence" value="ECO:0007669"/>
    <property type="project" value="UniProtKB-KW"/>
</dbReference>
<keyword evidence="7 8" id="KW-0464">Manganese</keyword>
<dbReference type="InterPro" id="IPR000819">
    <property type="entry name" value="Peptidase_M17_C"/>
</dbReference>
<keyword evidence="8" id="KW-0963">Cytoplasm</keyword>
<evidence type="ECO:0000256" key="5">
    <source>
        <dbReference type="ARBA" id="ARBA00022670"/>
    </source>
</evidence>
<comment type="catalytic activity">
    <reaction evidence="1 8">
        <text>Release of an N-terminal amino acid, Xaa-|-Yaa-, in which Xaa is preferably Leu, but may be other amino acids including Pro although not Arg or Lys, and Yaa may be Pro. Amino acid amides and methyl esters are also readily hydrolyzed, but rates on arylamides are exceedingly low.</text>
        <dbReference type="EC" id="3.4.11.1"/>
    </reaction>
</comment>
<dbReference type="InterPro" id="IPR043472">
    <property type="entry name" value="Macro_dom-like"/>
</dbReference>
<comment type="similarity">
    <text evidence="3 8">Belongs to the peptidase M17 family.</text>
</comment>
<dbReference type="RefSeq" id="WP_095539332.1">
    <property type="nucleotide sequence ID" value="NZ_NSJB01000002.1"/>
</dbReference>
<dbReference type="CDD" id="cd00433">
    <property type="entry name" value="Peptidase_M17"/>
    <property type="match status" value="1"/>
</dbReference>
<keyword evidence="5 8" id="KW-0645">Protease</keyword>
<dbReference type="Gene3D" id="3.40.220.10">
    <property type="entry name" value="Leucine Aminopeptidase, subunit E, domain 1"/>
    <property type="match status" value="1"/>
</dbReference>
<feature type="region of interest" description="Disordered" evidence="9">
    <location>
        <begin position="498"/>
        <end position="537"/>
    </location>
</feature>
<feature type="active site" evidence="8">
    <location>
        <position position="354"/>
    </location>
</feature>
<dbReference type="Pfam" id="PF02789">
    <property type="entry name" value="Peptidase_M17_N"/>
    <property type="match status" value="1"/>
</dbReference>
<keyword evidence="12" id="KW-1185">Reference proteome</keyword>
<comment type="function">
    <text evidence="8">Presumably involved in the processing and regular turnover of intracellular proteins. Catalyzes the removal of unsubstituted N-terminal amino acids from various peptides.</text>
</comment>
<dbReference type="InterPro" id="IPR011356">
    <property type="entry name" value="Leucine_aapep/pepB"/>
</dbReference>
<dbReference type="Pfam" id="PF00883">
    <property type="entry name" value="Peptidase_M17"/>
    <property type="match status" value="1"/>
</dbReference>
<evidence type="ECO:0000256" key="7">
    <source>
        <dbReference type="ARBA" id="ARBA00023211"/>
    </source>
</evidence>
<evidence type="ECO:0000313" key="11">
    <source>
        <dbReference type="EMBL" id="PAT37763.1"/>
    </source>
</evidence>
<reference evidence="11 12" key="1">
    <citation type="submission" date="2017-08" db="EMBL/GenBank/DDBJ databases">
        <title>WGS of Clinical strains of the CDC Group NO-1 linked to zoonotic infections in humans.</title>
        <authorList>
            <person name="Bernier A.-M."/>
            <person name="Bernard K."/>
        </authorList>
    </citation>
    <scope>NUCLEOTIDE SEQUENCE [LARGE SCALE GENOMIC DNA]</scope>
    <source>
        <strain evidence="11 12">NML00-0135</strain>
    </source>
</reference>
<dbReference type="SUPFAM" id="SSF53187">
    <property type="entry name" value="Zn-dependent exopeptidases"/>
    <property type="match status" value="1"/>
</dbReference>
<comment type="catalytic activity">
    <reaction evidence="2 8">
        <text>Release of an N-terminal amino acid, preferentially leucine, but not glutamic or aspartic acids.</text>
        <dbReference type="EC" id="3.4.11.10"/>
    </reaction>
</comment>
<dbReference type="InterPro" id="IPR008283">
    <property type="entry name" value="Peptidase_M17_N"/>
</dbReference>
<feature type="binding site" evidence="8">
    <location>
        <position position="352"/>
    </location>
    <ligand>
        <name>Mn(2+)</name>
        <dbReference type="ChEBI" id="CHEBI:29035"/>
        <label>1</label>
    </ligand>
</feature>
<keyword evidence="8" id="KW-0479">Metal-binding</keyword>
<protein>
    <recommendedName>
        <fullName evidence="8">Probable cytosol aminopeptidase</fullName>
        <ecNumber evidence="8">3.4.11.1</ecNumber>
    </recommendedName>
    <alternativeName>
        <fullName evidence="8">Leucine aminopeptidase</fullName>
        <shortName evidence="8">LAP</shortName>
        <ecNumber evidence="8">3.4.11.10</ecNumber>
    </alternativeName>
    <alternativeName>
        <fullName evidence="8">Leucyl aminopeptidase</fullName>
    </alternativeName>
</protein>
<evidence type="ECO:0000256" key="9">
    <source>
        <dbReference type="SAM" id="MobiDB-lite"/>
    </source>
</evidence>
<dbReference type="SUPFAM" id="SSF52949">
    <property type="entry name" value="Macro domain-like"/>
    <property type="match status" value="1"/>
</dbReference>
<feature type="binding site" evidence="8">
    <location>
        <position position="291"/>
    </location>
    <ligand>
        <name>Mn(2+)</name>
        <dbReference type="ChEBI" id="CHEBI:29035"/>
        <label>2</label>
    </ligand>
</feature>
<keyword evidence="4 8" id="KW-0031">Aminopeptidase</keyword>
<evidence type="ECO:0000259" key="10">
    <source>
        <dbReference type="PROSITE" id="PS00631"/>
    </source>
</evidence>
<dbReference type="PRINTS" id="PR00481">
    <property type="entry name" value="LAMNOPPTDASE"/>
</dbReference>
<feature type="compositionally biased region" description="Basic residues" evidence="9">
    <location>
        <begin position="528"/>
        <end position="537"/>
    </location>
</feature>
<evidence type="ECO:0000256" key="2">
    <source>
        <dbReference type="ARBA" id="ARBA00000967"/>
    </source>
</evidence>
<dbReference type="AlphaFoldDB" id="A0A2A2AJ39"/>
<dbReference type="GO" id="GO:0005737">
    <property type="term" value="C:cytoplasm"/>
    <property type="evidence" value="ECO:0007669"/>
    <property type="project" value="UniProtKB-SubCell"/>
</dbReference>
<feature type="binding site" evidence="8">
    <location>
        <position position="350"/>
    </location>
    <ligand>
        <name>Mn(2+)</name>
        <dbReference type="ChEBI" id="CHEBI:29035"/>
        <label>1</label>
    </ligand>
</feature>
<accession>A0A2A2AJ39</accession>
<evidence type="ECO:0000256" key="3">
    <source>
        <dbReference type="ARBA" id="ARBA00009528"/>
    </source>
</evidence>
<dbReference type="NCBIfam" id="NF002074">
    <property type="entry name" value="PRK00913.1-4"/>
    <property type="match status" value="1"/>
</dbReference>
<feature type="binding site" evidence="8">
    <location>
        <position position="273"/>
    </location>
    <ligand>
        <name>Mn(2+)</name>
        <dbReference type="ChEBI" id="CHEBI:29035"/>
        <label>2</label>
    </ligand>
</feature>
<dbReference type="GO" id="GO:0030145">
    <property type="term" value="F:manganese ion binding"/>
    <property type="evidence" value="ECO:0007669"/>
    <property type="project" value="UniProtKB-UniRule"/>
</dbReference>
<comment type="subcellular location">
    <subcellularLocation>
        <location evidence="8">Cytoplasm</location>
    </subcellularLocation>
</comment>
<organism evidence="11 12">
    <name type="scientific">Vandammella animalimorsus</name>
    <dbReference type="NCBI Taxonomy" id="2029117"/>
    <lineage>
        <taxon>Bacteria</taxon>
        <taxon>Pseudomonadati</taxon>
        <taxon>Pseudomonadota</taxon>
        <taxon>Betaproteobacteria</taxon>
        <taxon>Burkholderiales</taxon>
        <taxon>Comamonadaceae</taxon>
        <taxon>Vandammella</taxon>
    </lineage>
</organism>
<feature type="domain" description="Cytosol aminopeptidase" evidence="10">
    <location>
        <begin position="348"/>
        <end position="355"/>
    </location>
</feature>
<dbReference type="NCBIfam" id="NF002077">
    <property type="entry name" value="PRK00913.2-4"/>
    <property type="match status" value="1"/>
</dbReference>
<dbReference type="Gene3D" id="3.40.630.10">
    <property type="entry name" value="Zn peptidases"/>
    <property type="match status" value="1"/>
</dbReference>
<evidence type="ECO:0000256" key="4">
    <source>
        <dbReference type="ARBA" id="ARBA00022438"/>
    </source>
</evidence>
<feature type="binding site" evidence="8">
    <location>
        <position position="273"/>
    </location>
    <ligand>
        <name>Mn(2+)</name>
        <dbReference type="ChEBI" id="CHEBI:29035"/>
        <label>1</label>
    </ligand>
</feature>
<dbReference type="InterPro" id="IPR023042">
    <property type="entry name" value="Peptidase_M17_leu_NH2_pept"/>
</dbReference>
<feature type="binding site" evidence="8">
    <location>
        <position position="352"/>
    </location>
    <ligand>
        <name>Mn(2+)</name>
        <dbReference type="ChEBI" id="CHEBI:29035"/>
        <label>2</label>
    </ligand>
</feature>
<feature type="active site" evidence="8">
    <location>
        <position position="280"/>
    </location>
</feature>
<evidence type="ECO:0000313" key="12">
    <source>
        <dbReference type="Proteomes" id="UP000218054"/>
    </source>
</evidence>
<dbReference type="PROSITE" id="PS00631">
    <property type="entry name" value="CYTOSOL_AP"/>
    <property type="match status" value="1"/>
</dbReference>
<feature type="binding site" evidence="8">
    <location>
        <position position="268"/>
    </location>
    <ligand>
        <name>Mn(2+)</name>
        <dbReference type="ChEBI" id="CHEBI:29035"/>
        <label>2</label>
    </ligand>
</feature>
<comment type="cofactor">
    <cofactor evidence="8">
        <name>Mn(2+)</name>
        <dbReference type="ChEBI" id="CHEBI:29035"/>
    </cofactor>
    <text evidence="8">Binds 2 manganese ions per subunit.</text>
</comment>
<dbReference type="EC" id="3.4.11.1" evidence="8"/>
<dbReference type="HAMAP" id="MF_00181">
    <property type="entry name" value="Cytosol_peptidase_M17"/>
    <property type="match status" value="1"/>
</dbReference>
<evidence type="ECO:0000256" key="1">
    <source>
        <dbReference type="ARBA" id="ARBA00000135"/>
    </source>
</evidence>
<dbReference type="PANTHER" id="PTHR11963:SF23">
    <property type="entry name" value="CYTOSOL AMINOPEPTIDASE"/>
    <property type="match status" value="1"/>
</dbReference>
<dbReference type="EC" id="3.4.11.10" evidence="8"/>
<comment type="caution">
    <text evidence="11">The sequence shown here is derived from an EMBL/GenBank/DDBJ whole genome shotgun (WGS) entry which is preliminary data.</text>
</comment>
<dbReference type="Proteomes" id="UP000218054">
    <property type="component" value="Unassembled WGS sequence"/>
</dbReference>
<keyword evidence="6 8" id="KW-0378">Hydrolase</keyword>
<dbReference type="EMBL" id="NSJB01000002">
    <property type="protein sequence ID" value="PAT37763.1"/>
    <property type="molecule type" value="Genomic_DNA"/>
</dbReference>
<evidence type="ECO:0000256" key="8">
    <source>
        <dbReference type="HAMAP-Rule" id="MF_00181"/>
    </source>
</evidence>
<gene>
    <name evidence="8" type="primary">pepA</name>
    <name evidence="11" type="ORF">CK625_05740</name>
</gene>
<dbReference type="NCBIfam" id="NF002073">
    <property type="entry name" value="PRK00913.1-2"/>
    <property type="match status" value="1"/>
</dbReference>
<proteinExistence type="inferred from homology"/>
<sequence length="537" mass="55500">MTLELKSLNLQSAAQEKADLLLVLVPQAEAGQPQKPKTQATAEGEGAAALEQLLQQAQQSGDFDPAKVGSQLALYSVAQVAARKVLLLGAAQAAPAQLCKAIEGAAAQLRQKGVKKAVVLALGDAAQDDAAVQALARALSAAAYCYRQTKPSEPEVPLQKIVLGVPSKARAQAAFEQALGVAAGIALARELGNLPANHATPARLAQTARELAKAKGISVRVHAQRELERLKMGAFLAVAQGSAQPPQFIELHYQGAPKTQPPVVLVGKGVTFDTGGISIKPAAGMDEMKFDMCGAASVLGVFQALARLQPRINVVGLVPATENMPGGKAIKPGDVVTSMSGQTIEVLNTDAEGRLILCDALSYAARFKPSAVIDIATLTGACVIALGGVRSGVFASDDALAQALLQAGEAAQDLGWRMPLDDDYGQGLKSPFADMANVAGREAGAVTAAKFLQKFAGDWPWAHLDIAGTAWKSGNAKGATGRPVGLLMHYLLGLATTPQTTQAAPQRKPASPGDQTSKAGKKPAAPRSKARTAGKRT</sequence>
<dbReference type="PANTHER" id="PTHR11963">
    <property type="entry name" value="LEUCINE AMINOPEPTIDASE-RELATED"/>
    <property type="match status" value="1"/>
</dbReference>
<name>A0A2A2AJ39_9BURK</name>
<dbReference type="GO" id="GO:0070006">
    <property type="term" value="F:metalloaminopeptidase activity"/>
    <property type="evidence" value="ECO:0007669"/>
    <property type="project" value="InterPro"/>
</dbReference>